<feature type="domain" description="6-hydroxymethylpterin diphosphokinase MptE-like" evidence="1">
    <location>
        <begin position="206"/>
        <end position="383"/>
    </location>
</feature>
<evidence type="ECO:0000259" key="1">
    <source>
        <dbReference type="Pfam" id="PF01973"/>
    </source>
</evidence>
<feature type="domain" description="Glycosyltransferase Maf N-terminal" evidence="2">
    <location>
        <begin position="77"/>
        <end position="117"/>
    </location>
</feature>
<dbReference type="InterPro" id="IPR002826">
    <property type="entry name" value="MptE-like"/>
</dbReference>
<dbReference type="Pfam" id="PF01973">
    <property type="entry name" value="MptE-like"/>
    <property type="match status" value="1"/>
</dbReference>
<protein>
    <submittedName>
        <fullName evidence="3">DUF115 domain-containing protein</fullName>
    </submittedName>
</protein>
<evidence type="ECO:0000313" key="4">
    <source>
        <dbReference type="Proteomes" id="UP000287969"/>
    </source>
</evidence>
<dbReference type="Pfam" id="PF20157">
    <property type="entry name" value="Maf_flag10_N"/>
    <property type="match status" value="1"/>
</dbReference>
<dbReference type="OrthoDB" id="5291305at2"/>
<organism evidence="3 4">
    <name type="scientific">Acidilutibacter cellobiosedens</name>
    <dbReference type="NCBI Taxonomy" id="2507161"/>
    <lineage>
        <taxon>Bacteria</taxon>
        <taxon>Bacillati</taxon>
        <taxon>Bacillota</taxon>
        <taxon>Tissierellia</taxon>
        <taxon>Tissierellales</taxon>
        <taxon>Acidilutibacteraceae</taxon>
        <taxon>Acidilutibacter</taxon>
    </lineage>
</organism>
<dbReference type="AlphaFoldDB" id="A0A410Q9Q1"/>
<sequence length="619" mass="71480">MILTDNINILRESCPQSWEKIKSIENNLDLSMVHVEPAKKEGQTLFINQGNKKVYMHSKYDPLKEAGTIVDGYKDVKDGSSVIFYGTGLGYHIEIFLKKHPNVNYYIVESVPEILYTYLSEKSLKELPAKRLKGIILGIDEQEIVSFLNNIIDKTRKDTIIVELPIHKSIFPKEYERFLDIFKRTIKNKKSELHTEYSFQKRWIFNSMKNFKYIVSTPNILMEKKGYFKGKPAILVSAGPSLDDEIENLKYIKEKGLAYIFSVGSAINTLIYNDIYPHAACTYDPTANNQKVFAKVKEQNISDIPIIFGSSVGYETLIDYPGEKYHMITSQDTVSNYYLKTEDESKMNIVFDAPTIAVVTLQLLYQLGFDPIILVGQNLAYKGKKRHSEGIEYSKDISKEEIEKGIWVKSVDGSEVLTNEGFNRMRKQMEYYISIFTGLKVINTTKGGANIEGTGFKELRDIIGEYLTDEVFDENWLNGTKVIYDKEYLKAQADKMDKSHSEALKIIREYREVIEKIFNLVKNQNFSQSENMYSKLDNIRFKMNDNDFFKTFILPMNRVNYKVLIDGIESMKSERAPLMKGLRIISTFKNFVEVCNNDIKLIEPVYKEMNEDVLSFIEG</sequence>
<dbReference type="PANTHER" id="PTHR41786:SF1">
    <property type="entry name" value="6-HYDROXYMETHYLPTERIN DIPHOSPHOKINASE MPTE-LIKE DOMAIN-CONTAINING PROTEIN"/>
    <property type="match status" value="1"/>
</dbReference>
<name>A0A410Q9Q1_9FIRM</name>
<dbReference type="RefSeq" id="WP_128751965.1">
    <property type="nucleotide sequence ID" value="NZ_CP035282.1"/>
</dbReference>
<evidence type="ECO:0000313" key="3">
    <source>
        <dbReference type="EMBL" id="QAT60707.1"/>
    </source>
</evidence>
<accession>A0A410Q9Q1</accession>
<dbReference type="KEGG" id="spoa:EQM13_03505"/>
<dbReference type="InterPro" id="IPR045376">
    <property type="entry name" value="Maf_N"/>
</dbReference>
<dbReference type="Proteomes" id="UP000287969">
    <property type="component" value="Chromosome"/>
</dbReference>
<gene>
    <name evidence="3" type="ORF">EQM13_03505</name>
</gene>
<reference evidence="4" key="1">
    <citation type="submission" date="2019-01" db="EMBL/GenBank/DDBJ databases">
        <title>Draft genomes of a novel of Sporanaerobacter strains.</title>
        <authorList>
            <person name="Ma S."/>
        </authorList>
    </citation>
    <scope>NUCLEOTIDE SEQUENCE [LARGE SCALE GENOMIC DNA]</scope>
    <source>
        <strain evidence="4">NJN-17</strain>
    </source>
</reference>
<dbReference type="PANTHER" id="PTHR41786">
    <property type="entry name" value="MOTILITY ACCESSORY FACTOR MAF"/>
    <property type="match status" value="1"/>
</dbReference>
<dbReference type="EMBL" id="CP035282">
    <property type="protein sequence ID" value="QAT60707.1"/>
    <property type="molecule type" value="Genomic_DNA"/>
</dbReference>
<keyword evidence="4" id="KW-1185">Reference proteome</keyword>
<evidence type="ECO:0000259" key="2">
    <source>
        <dbReference type="Pfam" id="PF20157"/>
    </source>
</evidence>
<proteinExistence type="predicted"/>